<feature type="compositionally biased region" description="Basic and acidic residues" evidence="1">
    <location>
        <begin position="80"/>
        <end position="94"/>
    </location>
</feature>
<proteinExistence type="predicted"/>
<protein>
    <submittedName>
        <fullName evidence="2">Uncharacterized protein</fullName>
    </submittedName>
</protein>
<keyword evidence="3" id="KW-1185">Reference proteome</keyword>
<organism evidence="2 3">
    <name type="scientific">Dryococelus australis</name>
    <dbReference type="NCBI Taxonomy" id="614101"/>
    <lineage>
        <taxon>Eukaryota</taxon>
        <taxon>Metazoa</taxon>
        <taxon>Ecdysozoa</taxon>
        <taxon>Arthropoda</taxon>
        <taxon>Hexapoda</taxon>
        <taxon>Insecta</taxon>
        <taxon>Pterygota</taxon>
        <taxon>Neoptera</taxon>
        <taxon>Polyneoptera</taxon>
        <taxon>Phasmatodea</taxon>
        <taxon>Verophasmatodea</taxon>
        <taxon>Anareolatae</taxon>
        <taxon>Phasmatidae</taxon>
        <taxon>Eurycanthinae</taxon>
        <taxon>Dryococelus</taxon>
    </lineage>
</organism>
<evidence type="ECO:0000313" key="3">
    <source>
        <dbReference type="Proteomes" id="UP001159363"/>
    </source>
</evidence>
<name>A0ABQ9HVJ2_9NEOP</name>
<feature type="region of interest" description="Disordered" evidence="1">
    <location>
        <begin position="284"/>
        <end position="304"/>
    </location>
</feature>
<accession>A0ABQ9HVJ2</accession>
<evidence type="ECO:0000313" key="2">
    <source>
        <dbReference type="EMBL" id="KAJ8888407.1"/>
    </source>
</evidence>
<evidence type="ECO:0000256" key="1">
    <source>
        <dbReference type="SAM" id="MobiDB-lite"/>
    </source>
</evidence>
<comment type="caution">
    <text evidence="2">The sequence shown here is derived from an EMBL/GenBank/DDBJ whole genome shotgun (WGS) entry which is preliminary data.</text>
</comment>
<feature type="compositionally biased region" description="Polar residues" evidence="1">
    <location>
        <begin position="549"/>
        <end position="558"/>
    </location>
</feature>
<feature type="compositionally biased region" description="Basic and acidic residues" evidence="1">
    <location>
        <begin position="530"/>
        <end position="547"/>
    </location>
</feature>
<feature type="region of interest" description="Disordered" evidence="1">
    <location>
        <begin position="530"/>
        <end position="558"/>
    </location>
</feature>
<dbReference type="EMBL" id="JARBHB010000003">
    <property type="protein sequence ID" value="KAJ8888407.1"/>
    <property type="molecule type" value="Genomic_DNA"/>
</dbReference>
<sequence length="787" mass="88563">MRHDFPGRPSIVILASTHPLFGSRTPFQSCNHRNSSPQQDSILEQLVEGWGVRMCVCGRVHVAGAGEGRPLTVKRVSMEQRRNERAGEMGDPRENPLTSGIVRHDSHMRKPGSDPTGNRTRFAFTSCVPFRENIVTRGRIGVSSQSREFGGGTFIIFSLRLSLSLFLSVFSFSPRVDAAFSGGVCRRDAPPLEAPEYCTWRSQRPINLTRFGVASVPCCDFVLLFPSPNFISLLFPSSTPNPLPLFDDDGWRLFLRQTYPSANALSGRRVHQLLCGYDKLPAPSDTFEKPEPKTAEQSLSRAEECQPPNRTSRCGYHFKIHCARNFDFVCMKQRNSLKVELWHDFSEKLEVIVNGLYVGYLDFQTKTRRGNIQGSGSISLRACGDDTLVTPELRQDERGWTRMYGSAGFSLRIWPTVALIWASLRPLRTRFLSPADDWEAEARKPCDWLTGSNPVLRLAGELSIVLGPRGPFESSLSLSLPPTFNCTRRKARTLVLQLDATEEFKLQVRIWAALNIEVLRADEGEVSIEQHQKWKGRGEREIPEKTSRPAASSGTIPTCENPGVGVGRKVTGVWSVAGAVHTLSFRSPRRPSCPQCWMSVTLTLDLDPGALPTPSRLYVVFYFQHIGAVDFLIKLPAIDLYQLVTLAIPAKYLHLFKEVSPSTPLPECSEELFSTHPFRFHPFVIFYPSNPVVYSGWRGNISFKEAHTPPKTVEFFFGDQRLSSLPIYRQSSDCVQLVRVHAHTRAKCSIVYAAFRRLTLIVDFTKHTRWEMFLETKNNNCGNCMAV</sequence>
<gene>
    <name evidence="2" type="ORF">PR048_007897</name>
</gene>
<feature type="region of interest" description="Disordered" evidence="1">
    <location>
        <begin position="80"/>
        <end position="118"/>
    </location>
</feature>
<dbReference type="Proteomes" id="UP001159363">
    <property type="component" value="Chromosome 3"/>
</dbReference>
<reference evidence="2 3" key="1">
    <citation type="submission" date="2023-02" db="EMBL/GenBank/DDBJ databases">
        <title>LHISI_Scaffold_Assembly.</title>
        <authorList>
            <person name="Stuart O.P."/>
            <person name="Cleave R."/>
            <person name="Magrath M.J.L."/>
            <person name="Mikheyev A.S."/>
        </authorList>
    </citation>
    <scope>NUCLEOTIDE SEQUENCE [LARGE SCALE GENOMIC DNA]</scope>
    <source>
        <strain evidence="2">Daus_M_001</strain>
        <tissue evidence="2">Leg muscle</tissue>
    </source>
</reference>